<protein>
    <submittedName>
        <fullName evidence="1">Adenylate kinase</fullName>
    </submittedName>
</protein>
<dbReference type="PANTHER" id="PTHR37816">
    <property type="entry name" value="YALI0E33011P"/>
    <property type="match status" value="1"/>
</dbReference>
<dbReference type="SUPFAM" id="SSF52540">
    <property type="entry name" value="P-loop containing nucleoside triphosphate hydrolases"/>
    <property type="match status" value="1"/>
</dbReference>
<dbReference type="RefSeq" id="WP_083558560.1">
    <property type="nucleotide sequence ID" value="NZ_FQWH01000004.1"/>
</dbReference>
<gene>
    <name evidence="1" type="ORF">SAMN05444388_104338</name>
</gene>
<reference evidence="1 2" key="1">
    <citation type="submission" date="2016-11" db="EMBL/GenBank/DDBJ databases">
        <authorList>
            <person name="Jaros S."/>
            <person name="Januszkiewicz K."/>
            <person name="Wedrychowicz H."/>
        </authorList>
    </citation>
    <scope>NUCLEOTIDE SEQUENCE [LARGE SCALE GENOMIC DNA]</scope>
    <source>
        <strain evidence="1 2">DSM 6792</strain>
    </source>
</reference>
<evidence type="ECO:0000313" key="2">
    <source>
        <dbReference type="Proteomes" id="UP000184112"/>
    </source>
</evidence>
<dbReference type="Pfam" id="PF13238">
    <property type="entry name" value="AAA_18"/>
    <property type="match status" value="1"/>
</dbReference>
<dbReference type="PANTHER" id="PTHR37816:SF2">
    <property type="entry name" value="DNA TOPOLOGY MODULATION PROTEIN FLAR-RELATED PROTEIN"/>
    <property type="match status" value="1"/>
</dbReference>
<evidence type="ECO:0000313" key="1">
    <source>
        <dbReference type="EMBL" id="SHG81727.1"/>
    </source>
</evidence>
<accession>A0A1M5MWZ5</accession>
<organism evidence="1 2">
    <name type="scientific">Flavobacterium johnsoniae</name>
    <name type="common">Cytophaga johnsonae</name>
    <dbReference type="NCBI Taxonomy" id="986"/>
    <lineage>
        <taxon>Bacteria</taxon>
        <taxon>Pseudomonadati</taxon>
        <taxon>Bacteroidota</taxon>
        <taxon>Flavobacteriia</taxon>
        <taxon>Flavobacteriales</taxon>
        <taxon>Flavobacteriaceae</taxon>
        <taxon>Flavobacterium</taxon>
    </lineage>
</organism>
<dbReference type="InterPro" id="IPR052922">
    <property type="entry name" value="Cytidylate_Kinase-2"/>
</dbReference>
<sequence length="183" mass="21575">MKIHIFGASGSGVTTTGNALAEKLAYRYFDSDDYFWEKSDVPFTVRRNPEERNSKIKTDLENSENWILGGSIFQWGENVFPDFDVVVYLWIPPQIRMERLKKREFERYGNIIYTDPDRIKQFEDFMEWAADYDNNTGIASRNFQAHENWLNSIDFPVLKISGDLTLQRRIDLIIENINKKPLH</sequence>
<dbReference type="Proteomes" id="UP000184112">
    <property type="component" value="Unassembled WGS sequence"/>
</dbReference>
<proteinExistence type="predicted"/>
<dbReference type="AlphaFoldDB" id="A0A1M5MWZ5"/>
<keyword evidence="1" id="KW-0808">Transferase</keyword>
<dbReference type="GO" id="GO:0016301">
    <property type="term" value="F:kinase activity"/>
    <property type="evidence" value="ECO:0007669"/>
    <property type="project" value="UniProtKB-KW"/>
</dbReference>
<dbReference type="EMBL" id="FQWH01000004">
    <property type="protein sequence ID" value="SHG81727.1"/>
    <property type="molecule type" value="Genomic_DNA"/>
</dbReference>
<name>A0A1M5MWZ5_FLAJO</name>
<dbReference type="InterPro" id="IPR027417">
    <property type="entry name" value="P-loop_NTPase"/>
</dbReference>
<keyword evidence="1" id="KW-0418">Kinase</keyword>
<dbReference type="Gene3D" id="3.40.50.300">
    <property type="entry name" value="P-loop containing nucleotide triphosphate hydrolases"/>
    <property type="match status" value="1"/>
</dbReference>
<dbReference type="NCBIfam" id="NF004861">
    <property type="entry name" value="PRK06217.1"/>
    <property type="match status" value="1"/>
</dbReference>